<dbReference type="PROSITE" id="PS50109">
    <property type="entry name" value="HIS_KIN"/>
    <property type="match status" value="1"/>
</dbReference>
<dbReference type="InterPro" id="IPR035965">
    <property type="entry name" value="PAS-like_dom_sf"/>
</dbReference>
<accession>A0A317ZQK7</accession>
<dbReference type="InterPro" id="IPR005467">
    <property type="entry name" value="His_kinase_dom"/>
</dbReference>
<dbReference type="PANTHER" id="PTHR45436">
    <property type="entry name" value="SENSOR HISTIDINE KINASE YKOH"/>
    <property type="match status" value="1"/>
</dbReference>
<dbReference type="InterPro" id="IPR004358">
    <property type="entry name" value="Sig_transdc_His_kin-like_C"/>
</dbReference>
<dbReference type="InterPro" id="IPR003594">
    <property type="entry name" value="HATPase_dom"/>
</dbReference>
<evidence type="ECO:0000259" key="15">
    <source>
        <dbReference type="PROSITE" id="PS50109"/>
    </source>
</evidence>
<keyword evidence="17" id="KW-1185">Reference proteome</keyword>
<dbReference type="OrthoDB" id="9792686at2"/>
<evidence type="ECO:0000256" key="2">
    <source>
        <dbReference type="ARBA" id="ARBA00004651"/>
    </source>
</evidence>
<keyword evidence="8" id="KW-0547">Nucleotide-binding</keyword>
<evidence type="ECO:0000256" key="7">
    <source>
        <dbReference type="ARBA" id="ARBA00022692"/>
    </source>
</evidence>
<evidence type="ECO:0000256" key="3">
    <source>
        <dbReference type="ARBA" id="ARBA00012438"/>
    </source>
</evidence>
<comment type="subcellular location">
    <subcellularLocation>
        <location evidence="2">Cell membrane</location>
        <topology evidence="2">Multi-pass membrane protein</topology>
    </subcellularLocation>
</comment>
<evidence type="ECO:0000313" key="16">
    <source>
        <dbReference type="EMBL" id="PXA68776.1"/>
    </source>
</evidence>
<dbReference type="Proteomes" id="UP000246722">
    <property type="component" value="Unassembled WGS sequence"/>
</dbReference>
<proteinExistence type="predicted"/>
<dbReference type="EC" id="2.7.13.3" evidence="3"/>
<dbReference type="PRINTS" id="PR00344">
    <property type="entry name" value="BCTRLSENSOR"/>
</dbReference>
<dbReference type="Gene3D" id="1.10.287.130">
    <property type="match status" value="1"/>
</dbReference>
<dbReference type="SMART" id="SM00387">
    <property type="entry name" value="HATPase_c"/>
    <property type="match status" value="1"/>
</dbReference>
<dbReference type="SUPFAM" id="SSF103190">
    <property type="entry name" value="Sensory domain-like"/>
    <property type="match status" value="1"/>
</dbReference>
<evidence type="ECO:0000256" key="13">
    <source>
        <dbReference type="ARBA" id="ARBA00023136"/>
    </source>
</evidence>
<evidence type="ECO:0000256" key="12">
    <source>
        <dbReference type="ARBA" id="ARBA00023012"/>
    </source>
</evidence>
<dbReference type="Pfam" id="PF17203">
    <property type="entry name" value="sCache_3_2"/>
    <property type="match status" value="1"/>
</dbReference>
<dbReference type="GO" id="GO:0005886">
    <property type="term" value="C:plasma membrane"/>
    <property type="evidence" value="ECO:0007669"/>
    <property type="project" value="UniProtKB-SubCell"/>
</dbReference>
<keyword evidence="4" id="KW-1003">Cell membrane</keyword>
<dbReference type="InterPro" id="IPR033463">
    <property type="entry name" value="sCache_3"/>
</dbReference>
<dbReference type="InterPro" id="IPR016120">
    <property type="entry name" value="Sig_transdc_His_kin_SpoOB"/>
</dbReference>
<dbReference type="AlphaFoldDB" id="A0A317ZQK7"/>
<dbReference type="PANTHER" id="PTHR45436:SF5">
    <property type="entry name" value="SENSOR HISTIDINE KINASE TRCS"/>
    <property type="match status" value="1"/>
</dbReference>
<dbReference type="Gene3D" id="3.30.565.10">
    <property type="entry name" value="Histidine kinase-like ATPase, C-terminal domain"/>
    <property type="match status" value="1"/>
</dbReference>
<keyword evidence="5" id="KW-0597">Phosphoprotein</keyword>
<keyword evidence="9 16" id="KW-0418">Kinase</keyword>
<dbReference type="InterPro" id="IPR029151">
    <property type="entry name" value="Sensor-like_sf"/>
</dbReference>
<dbReference type="EMBL" id="QHLY01000012">
    <property type="protein sequence ID" value="PXA68776.1"/>
    <property type="molecule type" value="Genomic_DNA"/>
</dbReference>
<protein>
    <recommendedName>
        <fullName evidence="3">histidine kinase</fullName>
        <ecNumber evidence="3">2.7.13.3</ecNumber>
    </recommendedName>
</protein>
<dbReference type="SUPFAM" id="SSF55874">
    <property type="entry name" value="ATPase domain of HSP90 chaperone/DNA topoisomerase II/histidine kinase"/>
    <property type="match status" value="1"/>
</dbReference>
<keyword evidence="12" id="KW-0902">Two-component regulatory system</keyword>
<evidence type="ECO:0000256" key="11">
    <source>
        <dbReference type="ARBA" id="ARBA00022989"/>
    </source>
</evidence>
<feature type="transmembrane region" description="Helical" evidence="14">
    <location>
        <begin position="169"/>
        <end position="192"/>
    </location>
</feature>
<reference evidence="16 17" key="1">
    <citation type="submission" date="2018-05" db="EMBL/GenBank/DDBJ databases">
        <title>Genetic diversity of glacier-inhabiting Cryobacterium bacteria in China and description of Cryobacterium mengkeensis sp. nov. and Arthrobacter glacialis sp. nov.</title>
        <authorList>
            <person name="Liu Q."/>
            <person name="Xin Y.-H."/>
        </authorList>
    </citation>
    <scope>NUCLEOTIDE SEQUENCE [LARGE SCALE GENOMIC DNA]</scope>
    <source>
        <strain evidence="16 17">SK-1</strain>
    </source>
</reference>
<keyword evidence="10" id="KW-0067">ATP-binding</keyword>
<dbReference type="Pfam" id="PF14689">
    <property type="entry name" value="SPOB_a"/>
    <property type="match status" value="1"/>
</dbReference>
<dbReference type="InterPro" id="IPR039506">
    <property type="entry name" value="SPOB_a"/>
</dbReference>
<evidence type="ECO:0000256" key="9">
    <source>
        <dbReference type="ARBA" id="ARBA00022777"/>
    </source>
</evidence>
<dbReference type="Pfam" id="PF02518">
    <property type="entry name" value="HATPase_c"/>
    <property type="match status" value="1"/>
</dbReference>
<evidence type="ECO:0000256" key="14">
    <source>
        <dbReference type="SAM" id="Phobius"/>
    </source>
</evidence>
<evidence type="ECO:0000256" key="8">
    <source>
        <dbReference type="ARBA" id="ARBA00022741"/>
    </source>
</evidence>
<sequence length="551" mass="56778">MLLLQLGCVAVVVAICTGVFVGIGVQQLRAEAETSALSIARTVAADSDVRAGVARASADAGTPTNASLRGGPLFVSAAAAEANTGALFIVITDDHGIRLAHPDPELLGAVVSTEFAEALAGRETVSWESGTLGESARAKVPVRDPDTEVPVGEVSVGFAPSSVFQELPLLLGGVALAASVALALGAIVSFVLRRRLERLTLGLQPEELSALVQNQAAVLDGVGDGVLAYGPDDVVTVANTTAARLLGIPDLVGRRIHDLELPGPVIAALAGEPKPLTTGARAAEAADPVVLGEHVVYIDTHPVSHANQDLGLIAVIRDRTDIVTLTDRLETVASMTEALRVQRHEFANRLHVTAGLMDAGRVPDARDYLDEVLDESRAPGGPFAGEHLTEPFLLSLVEAKAAQAGERGVRLTVGADSLVRGVVSAPADVATVLANLVDNAVTAAVYGTEPRWVDVELLDDGDTLVMTVSDSGPGVADVARVFSNVPRPDVDPDAVHGRGIGLPLVRDIAARLGGEVWLADAGGPGGNGAVFCARLPGVMQAPAHPTQGEER</sequence>
<keyword evidence="11 14" id="KW-1133">Transmembrane helix</keyword>
<name>A0A317ZQK7_9MICO</name>
<evidence type="ECO:0000256" key="10">
    <source>
        <dbReference type="ARBA" id="ARBA00022840"/>
    </source>
</evidence>
<dbReference type="GO" id="GO:0000155">
    <property type="term" value="F:phosphorelay sensor kinase activity"/>
    <property type="evidence" value="ECO:0007669"/>
    <property type="project" value="InterPro"/>
</dbReference>
<feature type="domain" description="Histidine kinase" evidence="15">
    <location>
        <begin position="390"/>
        <end position="539"/>
    </location>
</feature>
<evidence type="ECO:0000256" key="4">
    <source>
        <dbReference type="ARBA" id="ARBA00022475"/>
    </source>
</evidence>
<evidence type="ECO:0000313" key="17">
    <source>
        <dbReference type="Proteomes" id="UP000246722"/>
    </source>
</evidence>
<comment type="caution">
    <text evidence="16">The sequence shown here is derived from an EMBL/GenBank/DDBJ whole genome shotgun (WGS) entry which is preliminary data.</text>
</comment>
<gene>
    <name evidence="16" type="ORF">CTB96_10260</name>
</gene>
<dbReference type="InterPro" id="IPR036890">
    <property type="entry name" value="HATPase_C_sf"/>
</dbReference>
<evidence type="ECO:0000256" key="1">
    <source>
        <dbReference type="ARBA" id="ARBA00000085"/>
    </source>
</evidence>
<dbReference type="Gene3D" id="3.30.450.20">
    <property type="entry name" value="PAS domain"/>
    <property type="match status" value="2"/>
</dbReference>
<keyword evidence="7 14" id="KW-0812">Transmembrane</keyword>
<keyword evidence="6" id="KW-0808">Transferase</keyword>
<dbReference type="SUPFAM" id="SSF55785">
    <property type="entry name" value="PYP-like sensor domain (PAS domain)"/>
    <property type="match status" value="1"/>
</dbReference>
<organism evidence="16 17">
    <name type="scientific">Cryobacterium arcticum</name>
    <dbReference type="NCBI Taxonomy" id="670052"/>
    <lineage>
        <taxon>Bacteria</taxon>
        <taxon>Bacillati</taxon>
        <taxon>Actinomycetota</taxon>
        <taxon>Actinomycetes</taxon>
        <taxon>Micrococcales</taxon>
        <taxon>Microbacteriaceae</taxon>
        <taxon>Cryobacterium</taxon>
    </lineage>
</organism>
<keyword evidence="13 14" id="KW-0472">Membrane</keyword>
<comment type="catalytic activity">
    <reaction evidence="1">
        <text>ATP + protein L-histidine = ADP + protein N-phospho-L-histidine.</text>
        <dbReference type="EC" id="2.7.13.3"/>
    </reaction>
</comment>
<dbReference type="InterPro" id="IPR050428">
    <property type="entry name" value="TCS_sensor_his_kinase"/>
</dbReference>
<dbReference type="GO" id="GO:0005524">
    <property type="term" value="F:ATP binding"/>
    <property type="evidence" value="ECO:0007669"/>
    <property type="project" value="UniProtKB-KW"/>
</dbReference>
<evidence type="ECO:0000256" key="6">
    <source>
        <dbReference type="ARBA" id="ARBA00022679"/>
    </source>
</evidence>
<evidence type="ECO:0000256" key="5">
    <source>
        <dbReference type="ARBA" id="ARBA00022553"/>
    </source>
</evidence>
<dbReference type="SUPFAM" id="SSF55890">
    <property type="entry name" value="Sporulation response regulatory protein Spo0B"/>
    <property type="match status" value="1"/>
</dbReference>